<dbReference type="RefSeq" id="WP_200661227.1">
    <property type="nucleotide sequence ID" value="NZ_CAJNBH010000042.1"/>
</dbReference>
<dbReference type="SUPFAM" id="SSF53448">
    <property type="entry name" value="Nucleotide-diphospho-sugar transferases"/>
    <property type="match status" value="1"/>
</dbReference>
<organism evidence="1 2">
    <name type="scientific">Paraburkholderia nemoris</name>
    <dbReference type="NCBI Taxonomy" id="2793076"/>
    <lineage>
        <taxon>Bacteria</taxon>
        <taxon>Pseudomonadati</taxon>
        <taxon>Pseudomonadota</taxon>
        <taxon>Betaproteobacteria</taxon>
        <taxon>Burkholderiales</taxon>
        <taxon>Burkholderiaceae</taxon>
        <taxon>Paraburkholderia</taxon>
    </lineage>
</organism>
<sequence>MSSSERQAARYVSYWETAPGASMPPYVALALVSMQRALGSAFQLLTPRSVPGLIATDFLRKSWDFEPLGFEMISEIKTIVAKSDYIRMAYVYRHGGVWLDADTLLFRDPTMSLFPEGLTSNLHWYSEALFASQKGNALLGRAVNAALSQKVHPWGNPGGIKALVACAPEQLSIIPASVLDPGYRPLYNFSTCDVMRRRDIAVDEFITAPNVDILKLYNTYFTRTSTRQCSVEQFLCEETLLARLFLHIEADPSYWIDRTDMLMAQCAT</sequence>
<proteinExistence type="predicted"/>
<dbReference type="Pfam" id="PF04488">
    <property type="entry name" value="Gly_transf_sug"/>
    <property type="match status" value="1"/>
</dbReference>
<evidence type="ECO:0008006" key="3">
    <source>
        <dbReference type="Google" id="ProtNLM"/>
    </source>
</evidence>
<dbReference type="EMBL" id="CAJNBH010000042">
    <property type="protein sequence ID" value="CAE6855935.1"/>
    <property type="molecule type" value="Genomic_DNA"/>
</dbReference>
<keyword evidence="2" id="KW-1185">Reference proteome</keyword>
<gene>
    <name evidence="1" type="ORF">R69776_07739</name>
</gene>
<dbReference type="InterPro" id="IPR007577">
    <property type="entry name" value="GlycoTrfase_DXD_sugar-bd_CS"/>
</dbReference>
<dbReference type="Gene3D" id="3.90.550.20">
    <property type="match status" value="1"/>
</dbReference>
<reference evidence="1 2" key="1">
    <citation type="submission" date="2021-02" db="EMBL/GenBank/DDBJ databases">
        <authorList>
            <person name="Vanwijnsberghe S."/>
        </authorList>
    </citation>
    <scope>NUCLEOTIDE SEQUENCE [LARGE SCALE GENOMIC DNA]</scope>
    <source>
        <strain evidence="1 2">R-69776</strain>
    </source>
</reference>
<dbReference type="Proteomes" id="UP000673821">
    <property type="component" value="Unassembled WGS sequence"/>
</dbReference>
<accession>A0ABM8T3V9</accession>
<dbReference type="InterPro" id="IPR029044">
    <property type="entry name" value="Nucleotide-diphossugar_trans"/>
</dbReference>
<comment type="caution">
    <text evidence="1">The sequence shown here is derived from an EMBL/GenBank/DDBJ whole genome shotgun (WGS) entry which is preliminary data.</text>
</comment>
<name>A0ABM8T3V9_9BURK</name>
<protein>
    <recommendedName>
        <fullName evidence="3">Glycosyl transferase-like sugar-binding protein</fullName>
    </recommendedName>
</protein>
<evidence type="ECO:0000313" key="2">
    <source>
        <dbReference type="Proteomes" id="UP000673821"/>
    </source>
</evidence>
<evidence type="ECO:0000313" key="1">
    <source>
        <dbReference type="EMBL" id="CAE6855935.1"/>
    </source>
</evidence>